<evidence type="ECO:0000313" key="13">
    <source>
        <dbReference type="Proteomes" id="UP000028782"/>
    </source>
</evidence>
<dbReference type="SUPFAM" id="SSF82866">
    <property type="entry name" value="Multidrug efflux transporter AcrB transmembrane domain"/>
    <property type="match status" value="2"/>
</dbReference>
<feature type="transmembrane region" description="Helical" evidence="9">
    <location>
        <begin position="900"/>
        <end position="920"/>
    </location>
</feature>
<dbReference type="Gene3D" id="3.30.70.1430">
    <property type="entry name" value="Multidrug efflux transporter AcrB pore domain"/>
    <property type="match status" value="2"/>
</dbReference>
<dbReference type="InterPro" id="IPR027463">
    <property type="entry name" value="AcrB_DN_DC_subdom"/>
</dbReference>
<dbReference type="NCBIfam" id="TIGR00915">
    <property type="entry name" value="2A0602"/>
    <property type="match status" value="1"/>
</dbReference>
<dbReference type="Gene3D" id="3.30.70.1440">
    <property type="entry name" value="Multidrug efflux transporter AcrB pore domain"/>
    <property type="match status" value="1"/>
</dbReference>
<evidence type="ECO:0000256" key="10">
    <source>
        <dbReference type="SAM" id="MobiDB-lite"/>
    </source>
</evidence>
<feature type="transmembrane region" description="Helical" evidence="9">
    <location>
        <begin position="392"/>
        <end position="413"/>
    </location>
</feature>
<evidence type="ECO:0000256" key="1">
    <source>
        <dbReference type="ARBA" id="ARBA00004429"/>
    </source>
</evidence>
<feature type="transmembrane region" description="Helical" evidence="9">
    <location>
        <begin position="340"/>
        <end position="359"/>
    </location>
</feature>
<proteinExistence type="inferred from homology"/>
<feature type="transmembrane region" description="Helical" evidence="9">
    <location>
        <begin position="926"/>
        <end position="950"/>
    </location>
</feature>
<dbReference type="EMBL" id="CP006704">
    <property type="protein sequence ID" value="AIJ44550.1"/>
    <property type="molecule type" value="Genomic_DNA"/>
</dbReference>
<comment type="similarity">
    <text evidence="2 9">Belongs to the resistance-nodulation-cell division (RND) (TC 2.A.6) family.</text>
</comment>
<evidence type="ECO:0000256" key="3">
    <source>
        <dbReference type="ARBA" id="ARBA00022448"/>
    </source>
</evidence>
<keyword evidence="3 9" id="KW-0813">Transport</keyword>
<feature type="transmembrane region" description="Helical" evidence="9">
    <location>
        <begin position="875"/>
        <end position="893"/>
    </location>
</feature>
<dbReference type="Gene3D" id="3.30.70.1320">
    <property type="entry name" value="Multidrug efflux transporter AcrB pore domain like"/>
    <property type="match status" value="1"/>
</dbReference>
<feature type="region of interest" description="Disordered" evidence="10">
    <location>
        <begin position="1037"/>
        <end position="1059"/>
    </location>
</feature>
<reference evidence="12 13" key="1">
    <citation type="journal article" date="2014" name="Genome Announc.">
        <title>Complete Genome Sequence of Polychlorinated Biphenyl Degrader Comamonas testosteroni TK102 (NBRC 109938).</title>
        <authorList>
            <person name="Fukuda K."/>
            <person name="Hosoyama A."/>
            <person name="Tsuchikane K."/>
            <person name="Ohji S."/>
            <person name="Yamazoe A."/>
            <person name="Fujita N."/>
            <person name="Shintani M."/>
            <person name="Kimbara K."/>
        </authorList>
    </citation>
    <scope>NUCLEOTIDE SEQUENCE [LARGE SCALE GENOMIC DNA]</scope>
    <source>
        <strain evidence="12">TK102</strain>
    </source>
</reference>
<dbReference type="RefSeq" id="WP_043370626.1">
    <property type="nucleotide sequence ID" value="NZ_CP006704.1"/>
</dbReference>
<feature type="transmembrane region" description="Helical" evidence="9">
    <location>
        <begin position="434"/>
        <end position="458"/>
    </location>
</feature>
<dbReference type="PANTHER" id="PTHR32063:SF13">
    <property type="entry name" value="MULTIDRUG EFFLUX PUMP SUBUNIT ACRB-RELATED"/>
    <property type="match status" value="1"/>
</dbReference>
<dbReference type="Gene3D" id="1.20.1640.10">
    <property type="entry name" value="Multidrug efflux transporter AcrB transmembrane domain"/>
    <property type="match status" value="2"/>
</dbReference>
<dbReference type="InterPro" id="IPR001036">
    <property type="entry name" value="Acrflvin-R"/>
</dbReference>
<dbReference type="PROSITE" id="PS50156">
    <property type="entry name" value="SSD"/>
    <property type="match status" value="1"/>
</dbReference>
<feature type="transmembrane region" description="Helical" evidence="9">
    <location>
        <begin position="975"/>
        <end position="995"/>
    </location>
</feature>
<gene>
    <name evidence="12" type="ORF">O987_01770</name>
</gene>
<dbReference type="KEGG" id="ctes:O987_01770"/>
<dbReference type="Gene3D" id="3.30.2090.10">
    <property type="entry name" value="Multidrug efflux transporter AcrB TolC docking domain, DN and DC subdomains"/>
    <property type="match status" value="2"/>
</dbReference>
<comment type="subcellular location">
    <subcellularLocation>
        <location evidence="1 9">Cell inner membrane</location>
        <topology evidence="1 9">Multi-pass membrane protein</topology>
    </subcellularLocation>
</comment>
<dbReference type="GO" id="GO:0015562">
    <property type="term" value="F:efflux transmembrane transporter activity"/>
    <property type="evidence" value="ECO:0007669"/>
    <property type="project" value="InterPro"/>
</dbReference>
<dbReference type="AlphaFoldDB" id="A0A076PLN3"/>
<dbReference type="SUPFAM" id="SSF82714">
    <property type="entry name" value="Multidrug efflux transporter AcrB TolC docking domain, DN and DC subdomains"/>
    <property type="match status" value="2"/>
</dbReference>
<dbReference type="InterPro" id="IPR000731">
    <property type="entry name" value="SSD"/>
</dbReference>
<dbReference type="SUPFAM" id="SSF82693">
    <property type="entry name" value="Multidrug efflux transporter AcrB pore domain, PN1, PN2, PC1 and PC2 subdomains"/>
    <property type="match status" value="3"/>
</dbReference>
<dbReference type="FunFam" id="1.20.1640.10:FF:000001">
    <property type="entry name" value="Efflux pump membrane transporter"/>
    <property type="match status" value="1"/>
</dbReference>
<dbReference type="PRINTS" id="PR00702">
    <property type="entry name" value="ACRIFLAVINRP"/>
</dbReference>
<dbReference type="NCBIfam" id="NF000282">
    <property type="entry name" value="RND_permease_1"/>
    <property type="match status" value="1"/>
</dbReference>
<feature type="transmembrane region" description="Helical" evidence="9">
    <location>
        <begin position="546"/>
        <end position="563"/>
    </location>
</feature>
<dbReference type="GO" id="GO:0005886">
    <property type="term" value="C:plasma membrane"/>
    <property type="evidence" value="ECO:0007669"/>
    <property type="project" value="UniProtKB-SubCell"/>
</dbReference>
<feature type="transmembrane region" description="Helical" evidence="9">
    <location>
        <begin position="1007"/>
        <end position="1033"/>
    </location>
</feature>
<evidence type="ECO:0000259" key="11">
    <source>
        <dbReference type="PROSITE" id="PS50156"/>
    </source>
</evidence>
<dbReference type="GO" id="GO:0042910">
    <property type="term" value="F:xenobiotic transmembrane transporter activity"/>
    <property type="evidence" value="ECO:0007669"/>
    <property type="project" value="TreeGrafter"/>
</dbReference>
<dbReference type="HOGENOM" id="CLU_002755_0_1_4"/>
<keyword evidence="7 9" id="KW-1133">Transmembrane helix</keyword>
<evidence type="ECO:0000256" key="6">
    <source>
        <dbReference type="ARBA" id="ARBA00022692"/>
    </source>
</evidence>
<comment type="caution">
    <text evidence="9">Lacks conserved residue(s) required for the propagation of feature annotation.</text>
</comment>
<evidence type="ECO:0000256" key="2">
    <source>
        <dbReference type="ARBA" id="ARBA00010942"/>
    </source>
</evidence>
<protein>
    <recommendedName>
        <fullName evidence="9">Efflux pump membrane transporter</fullName>
    </recommendedName>
</protein>
<keyword evidence="8 9" id="KW-0472">Membrane</keyword>
<dbReference type="FunFam" id="3.30.70.1430:FF:000001">
    <property type="entry name" value="Efflux pump membrane transporter"/>
    <property type="match status" value="1"/>
</dbReference>
<evidence type="ECO:0000256" key="8">
    <source>
        <dbReference type="ARBA" id="ARBA00023136"/>
    </source>
</evidence>
<dbReference type="PANTHER" id="PTHR32063">
    <property type="match status" value="1"/>
</dbReference>
<evidence type="ECO:0000256" key="5">
    <source>
        <dbReference type="ARBA" id="ARBA00022519"/>
    </source>
</evidence>
<evidence type="ECO:0000313" key="12">
    <source>
        <dbReference type="EMBL" id="AIJ44550.1"/>
    </source>
</evidence>
<name>A0A076PLN3_COMTE</name>
<accession>A0A076PLN3</accession>
<dbReference type="Pfam" id="PF00873">
    <property type="entry name" value="ACR_tran"/>
    <property type="match status" value="1"/>
</dbReference>
<feature type="transmembrane region" description="Helical" evidence="9">
    <location>
        <begin position="470"/>
        <end position="493"/>
    </location>
</feature>
<evidence type="ECO:0000256" key="7">
    <source>
        <dbReference type="ARBA" id="ARBA00022989"/>
    </source>
</evidence>
<keyword evidence="4" id="KW-1003">Cell membrane</keyword>
<dbReference type="InterPro" id="IPR004764">
    <property type="entry name" value="MdtF-like"/>
</dbReference>
<keyword evidence="6 9" id="KW-0812">Transmembrane</keyword>
<organism evidence="12 13">
    <name type="scientific">Comamonas testosteroni TK102</name>
    <dbReference type="NCBI Taxonomy" id="1392005"/>
    <lineage>
        <taxon>Bacteria</taxon>
        <taxon>Pseudomonadati</taxon>
        <taxon>Pseudomonadota</taxon>
        <taxon>Betaproteobacteria</taxon>
        <taxon>Burkholderiales</taxon>
        <taxon>Comamonadaceae</taxon>
        <taxon>Comamonas</taxon>
    </lineage>
</organism>
<dbReference type="Proteomes" id="UP000028782">
    <property type="component" value="Chromosome"/>
</dbReference>
<sequence length="1059" mass="113372">MSKFFIHRPIFAWVIAIFVIIAGVISITKLPVAQFPSVAPPTINVTATYPGATSQTMTDSVLQLIEREINGAQGLMYMEASAPAGGQGTLTVTFAPGTNPDLAQVDVQNRLSRVLPRLPQVVQALGVRVDKSMSNFLMILAFQAESGETSRDDIADYVNRNVVPEIQRLDGVGKAQLFASGRAMRVWVDPAKLQGFGLSIASVNAAIAAQNQQISGGALGNLPSTPGTTTTATIVVPGQLSTPEEFGEVVLRSNSDGSTVRLKDVARIELGIESYAFESRLDGKPAVAMAVQLTSTANAMATAKLVKAKMAEMEPFLPAGVKWSSPYDTSKFVKISIEKVVHTLLEAIVLVFIVMLIFLQNIRYTLIPTIVVPIALLDTFAVMLVAGLTINILAMFAMVLVIGIVVDDAIVVVENVERIMAEEGLPPKEATIKAMGQIQGAVVGITVILVTVFLPLAMFSGATGNIYRQFSLVMAISIFFSGFFALTLTPALCATMLKPIPKGHAHDKKTGLLGPFYNWFNRKFEAGTRRYSAALSGVVKRSVQAFIVYLLVIAGVVFMFLRLPTAFLPTEDQGYVISLAQLPPGASLERTSKTMAELEKFALSQPETDHIVSILGFSFMGQGQNVGLAFTTLKDWSERTGAGSDAKSFAGRTMGAMSALRDGFIFTLVPPSISELGNSDGFTFRLQDRGAKGHAALLEARNQLVAKANQSPVLTGVRFDGVDDAPQWQVDINRDAVYAQRVSMGDLATTLATALGSSNSTDFPNNGFMQRVTIQADAARRMQPEDVMRLTVPNAQGQLVELSTMVNAKWISGPMQLTRYNGYPSMSITGQAKPGFTSGDAMKEMEKLAQELPDGFGYEWTGQSLDEKKAGSSAMLLYAFSILAVFLCLAALYESWSIPLSVLLVVPLGVFGAVAGMLMRGMPNDIYFQVALITVIGLSAKNAILIAEFAKDLHAEGKSALEAALEAGHLRFRPILMTSLAFILGVVPLYIASGASAASQKEIGTGVFWGMVIGTPISVFLVPVFFVAVFNLFGKKSKQDSNATPPAATSAAQGGSQHE</sequence>
<feature type="compositionally biased region" description="Low complexity" evidence="10">
    <location>
        <begin position="1043"/>
        <end position="1059"/>
    </location>
</feature>
<keyword evidence="5 9" id="KW-0997">Cell inner membrane</keyword>
<evidence type="ECO:0000256" key="4">
    <source>
        <dbReference type="ARBA" id="ARBA00022475"/>
    </source>
</evidence>
<dbReference type="GO" id="GO:0009636">
    <property type="term" value="P:response to toxic substance"/>
    <property type="evidence" value="ECO:0007669"/>
    <property type="project" value="UniProtKB-ARBA"/>
</dbReference>
<evidence type="ECO:0000256" key="9">
    <source>
        <dbReference type="RuleBase" id="RU364070"/>
    </source>
</evidence>
<feature type="domain" description="SSD" evidence="11">
    <location>
        <begin position="364"/>
        <end position="495"/>
    </location>
</feature>